<keyword evidence="2" id="KW-1185">Reference proteome</keyword>
<name>A0A317XZ30_9BASI</name>
<sequence>MPCSKLLGATAYTDKGTALVETNGSRGRDRINESQCRLKKENNNQCTHKHTPSTVQYSTVQYSTVQYSTVQYSTVQYSTVQYNTILAYRLHPETCQFAGRFPCFSLPISRSWALLFRVLCTSVSRPSAVVFPSWCQMIHALHAASLLSRSLSLVSPRPRSACLPLACPLVRRVFSPRLCVYVCVCRFSASFGHCLRADRHLARVRQSRSPVSRPPSAIYHHLVLHPSVHTI</sequence>
<evidence type="ECO:0000313" key="1">
    <source>
        <dbReference type="EMBL" id="PWZ03547.1"/>
    </source>
</evidence>
<dbReference type="InParanoid" id="A0A317XZ30"/>
<organism evidence="1 2">
    <name type="scientific">Testicularia cyperi</name>
    <dbReference type="NCBI Taxonomy" id="1882483"/>
    <lineage>
        <taxon>Eukaryota</taxon>
        <taxon>Fungi</taxon>
        <taxon>Dikarya</taxon>
        <taxon>Basidiomycota</taxon>
        <taxon>Ustilaginomycotina</taxon>
        <taxon>Ustilaginomycetes</taxon>
        <taxon>Ustilaginales</taxon>
        <taxon>Anthracoideaceae</taxon>
        <taxon>Testicularia</taxon>
    </lineage>
</organism>
<dbReference type="AlphaFoldDB" id="A0A317XZ30"/>
<dbReference type="Proteomes" id="UP000246740">
    <property type="component" value="Unassembled WGS sequence"/>
</dbReference>
<evidence type="ECO:0000313" key="2">
    <source>
        <dbReference type="Proteomes" id="UP000246740"/>
    </source>
</evidence>
<dbReference type="OrthoDB" id="8124023at2759"/>
<reference evidence="1 2" key="1">
    <citation type="journal article" date="2018" name="Mol. Biol. Evol.">
        <title>Broad Genomic Sampling Reveals a Smut Pathogenic Ancestry of the Fungal Clade Ustilaginomycotina.</title>
        <authorList>
            <person name="Kijpornyongpan T."/>
            <person name="Mondo S.J."/>
            <person name="Barry K."/>
            <person name="Sandor L."/>
            <person name="Lee J."/>
            <person name="Lipzen A."/>
            <person name="Pangilinan J."/>
            <person name="LaButti K."/>
            <person name="Hainaut M."/>
            <person name="Henrissat B."/>
            <person name="Grigoriev I.V."/>
            <person name="Spatafora J.W."/>
            <person name="Aime M.C."/>
        </authorList>
    </citation>
    <scope>NUCLEOTIDE SEQUENCE [LARGE SCALE GENOMIC DNA]</scope>
    <source>
        <strain evidence="1 2">MCA 3645</strain>
    </source>
</reference>
<dbReference type="EMBL" id="KZ819188">
    <property type="protein sequence ID" value="PWZ03547.1"/>
    <property type="molecule type" value="Genomic_DNA"/>
</dbReference>
<gene>
    <name evidence="1" type="ORF">BCV70DRAFT_19129</name>
</gene>
<protein>
    <submittedName>
        <fullName evidence="1">Uncharacterized protein</fullName>
    </submittedName>
</protein>
<accession>A0A317XZ30</accession>
<proteinExistence type="predicted"/>